<dbReference type="AlphaFoldDB" id="A0A0E9W1A7"/>
<evidence type="ECO:0000313" key="1">
    <source>
        <dbReference type="EMBL" id="JAH84157.1"/>
    </source>
</evidence>
<reference evidence="1" key="2">
    <citation type="journal article" date="2015" name="Fish Shellfish Immunol.">
        <title>Early steps in the European eel (Anguilla anguilla)-Vibrio vulnificus interaction in the gills: Role of the RtxA13 toxin.</title>
        <authorList>
            <person name="Callol A."/>
            <person name="Pajuelo D."/>
            <person name="Ebbesson L."/>
            <person name="Teles M."/>
            <person name="MacKenzie S."/>
            <person name="Amaro C."/>
        </authorList>
    </citation>
    <scope>NUCLEOTIDE SEQUENCE</scope>
</reference>
<sequence>MEEALGRGTQNENTWTKSLFSFSARLQSIELWNCFFCTLYNIKPYLLYWQLQNSLLSLNENEFHVHT</sequence>
<accession>A0A0E9W1A7</accession>
<proteinExistence type="predicted"/>
<name>A0A0E9W1A7_ANGAN</name>
<reference evidence="1" key="1">
    <citation type="submission" date="2014-11" db="EMBL/GenBank/DDBJ databases">
        <authorList>
            <person name="Amaro Gonzalez C."/>
        </authorList>
    </citation>
    <scope>NUCLEOTIDE SEQUENCE</scope>
</reference>
<protein>
    <submittedName>
        <fullName evidence="1">Uncharacterized protein</fullName>
    </submittedName>
</protein>
<dbReference type="EMBL" id="GBXM01024420">
    <property type="protein sequence ID" value="JAH84157.1"/>
    <property type="molecule type" value="Transcribed_RNA"/>
</dbReference>
<organism evidence="1">
    <name type="scientific">Anguilla anguilla</name>
    <name type="common">European freshwater eel</name>
    <name type="synonym">Muraena anguilla</name>
    <dbReference type="NCBI Taxonomy" id="7936"/>
    <lineage>
        <taxon>Eukaryota</taxon>
        <taxon>Metazoa</taxon>
        <taxon>Chordata</taxon>
        <taxon>Craniata</taxon>
        <taxon>Vertebrata</taxon>
        <taxon>Euteleostomi</taxon>
        <taxon>Actinopterygii</taxon>
        <taxon>Neopterygii</taxon>
        <taxon>Teleostei</taxon>
        <taxon>Anguilliformes</taxon>
        <taxon>Anguillidae</taxon>
        <taxon>Anguilla</taxon>
    </lineage>
</organism>